<keyword evidence="1" id="KW-0732">Signal</keyword>
<dbReference type="EMBL" id="GBBM01007261">
    <property type="protein sequence ID" value="JAC28157.1"/>
    <property type="molecule type" value="mRNA"/>
</dbReference>
<evidence type="ECO:0000313" key="2">
    <source>
        <dbReference type="EMBL" id="JAC28157.1"/>
    </source>
</evidence>
<evidence type="ECO:0000256" key="1">
    <source>
        <dbReference type="SAM" id="SignalP"/>
    </source>
</evidence>
<dbReference type="InterPro" id="IPR012674">
    <property type="entry name" value="Calycin"/>
</dbReference>
<dbReference type="AlphaFoldDB" id="A0A023G388"/>
<feature type="chain" id="PRO_5001520537" evidence="1">
    <location>
        <begin position="22"/>
        <end position="220"/>
    </location>
</feature>
<organism evidence="2">
    <name type="scientific">Amblyomma triste</name>
    <name type="common">Neotropical tick</name>
    <dbReference type="NCBI Taxonomy" id="251400"/>
    <lineage>
        <taxon>Eukaryota</taxon>
        <taxon>Metazoa</taxon>
        <taxon>Ecdysozoa</taxon>
        <taxon>Arthropoda</taxon>
        <taxon>Chelicerata</taxon>
        <taxon>Arachnida</taxon>
        <taxon>Acari</taxon>
        <taxon>Parasitiformes</taxon>
        <taxon>Ixodida</taxon>
        <taxon>Ixodoidea</taxon>
        <taxon>Ixodidae</taxon>
        <taxon>Amblyomminae</taxon>
        <taxon>Amblyomma</taxon>
    </lineage>
</organism>
<sequence length="220" mass="25064">MAAKCLEGAFVLFALWFLVCGQVIGPSLSRDKTNVEAMLGREITLQWAHEGLWEIPDRPCWNSTKIAAGSNNGIHHRIDYLQQTHTYSSRSLHWPLMTFEVGYSLSTTDNHARLRVTLLGSETPEVPFFGMYNILFSTPRCFIMSPTGLEEDDLQCSVWVVRPTAEEEEAINKKNEDLRKNGDDAFYFSAAESARRQCAQAFTQLCSIPGKRFYERYSFC</sequence>
<protein>
    <submittedName>
        <fullName evidence="2">Putative secreted protein</fullName>
    </submittedName>
</protein>
<dbReference type="Gene3D" id="2.40.128.20">
    <property type="match status" value="1"/>
</dbReference>
<name>A0A023G388_AMBTT</name>
<reference evidence="2" key="1">
    <citation type="submission" date="2014-03" db="EMBL/GenBank/DDBJ databases">
        <title>The sialotranscriptome of Amblyomma triste, Amblyomma parvum and Amblyomma cajennense ticks, uncovered by 454-based RNA-seq.</title>
        <authorList>
            <person name="Garcia G.R."/>
            <person name="Gardinassi L.G."/>
            <person name="Ribeiro J.M."/>
            <person name="Anatriello E."/>
            <person name="Ferreira B.R."/>
            <person name="Moreira H.N."/>
            <person name="Mafra C."/>
            <person name="Olegario M.M."/>
            <person name="Szabo P.J."/>
            <person name="Miranda-Santos I.K."/>
            <person name="Maruyama S.R."/>
        </authorList>
    </citation>
    <scope>NUCLEOTIDE SEQUENCE</scope>
    <source>
        <strain evidence="2">Mato Grasso do Sul</strain>
        <tissue evidence="2">Salivary glands</tissue>
    </source>
</reference>
<proteinExistence type="evidence at transcript level"/>
<feature type="signal peptide" evidence="1">
    <location>
        <begin position="1"/>
        <end position="21"/>
    </location>
</feature>
<accession>A0A023G388</accession>